<feature type="region of interest" description="Disordered" evidence="2">
    <location>
        <begin position="368"/>
        <end position="395"/>
    </location>
</feature>
<dbReference type="EMBL" id="GL377716">
    <property type="protein sequence ID" value="EFJ05700.1"/>
    <property type="molecule type" value="Genomic_DNA"/>
</dbReference>
<name>D8TCG0_SELML</name>
<dbReference type="InParanoid" id="D8TCG0"/>
<reference evidence="3 4" key="1">
    <citation type="journal article" date="2011" name="Science">
        <title>The Selaginella genome identifies genetic changes associated with the evolution of vascular plants.</title>
        <authorList>
            <person name="Banks J.A."/>
            <person name="Nishiyama T."/>
            <person name="Hasebe M."/>
            <person name="Bowman J.L."/>
            <person name="Gribskov M."/>
            <person name="dePamphilis C."/>
            <person name="Albert V.A."/>
            <person name="Aono N."/>
            <person name="Aoyama T."/>
            <person name="Ambrose B.A."/>
            <person name="Ashton N.W."/>
            <person name="Axtell M.J."/>
            <person name="Barker E."/>
            <person name="Barker M.S."/>
            <person name="Bennetzen J.L."/>
            <person name="Bonawitz N.D."/>
            <person name="Chapple C."/>
            <person name="Cheng C."/>
            <person name="Correa L.G."/>
            <person name="Dacre M."/>
            <person name="DeBarry J."/>
            <person name="Dreyer I."/>
            <person name="Elias M."/>
            <person name="Engstrom E.M."/>
            <person name="Estelle M."/>
            <person name="Feng L."/>
            <person name="Finet C."/>
            <person name="Floyd S.K."/>
            <person name="Frommer W.B."/>
            <person name="Fujita T."/>
            <person name="Gramzow L."/>
            <person name="Gutensohn M."/>
            <person name="Harholt J."/>
            <person name="Hattori M."/>
            <person name="Heyl A."/>
            <person name="Hirai T."/>
            <person name="Hiwatashi Y."/>
            <person name="Ishikawa M."/>
            <person name="Iwata M."/>
            <person name="Karol K.G."/>
            <person name="Koehler B."/>
            <person name="Kolukisaoglu U."/>
            <person name="Kubo M."/>
            <person name="Kurata T."/>
            <person name="Lalonde S."/>
            <person name="Li K."/>
            <person name="Li Y."/>
            <person name="Litt A."/>
            <person name="Lyons E."/>
            <person name="Manning G."/>
            <person name="Maruyama T."/>
            <person name="Michael T.P."/>
            <person name="Mikami K."/>
            <person name="Miyazaki S."/>
            <person name="Morinaga S."/>
            <person name="Murata T."/>
            <person name="Mueller-Roeber B."/>
            <person name="Nelson D.R."/>
            <person name="Obara M."/>
            <person name="Oguri Y."/>
            <person name="Olmstead R.G."/>
            <person name="Onodera N."/>
            <person name="Petersen B.L."/>
            <person name="Pils B."/>
            <person name="Prigge M."/>
            <person name="Rensing S.A."/>
            <person name="Riano-Pachon D.M."/>
            <person name="Roberts A.W."/>
            <person name="Sato Y."/>
            <person name="Scheller H.V."/>
            <person name="Schulz B."/>
            <person name="Schulz C."/>
            <person name="Shakirov E.V."/>
            <person name="Shibagaki N."/>
            <person name="Shinohara N."/>
            <person name="Shippen D.E."/>
            <person name="Soerensen I."/>
            <person name="Sotooka R."/>
            <person name="Sugimoto N."/>
            <person name="Sugita M."/>
            <person name="Sumikawa N."/>
            <person name="Tanurdzic M."/>
            <person name="Theissen G."/>
            <person name="Ulvskov P."/>
            <person name="Wakazuki S."/>
            <person name="Weng J.K."/>
            <person name="Willats W.W."/>
            <person name="Wipf D."/>
            <person name="Wolf P.G."/>
            <person name="Yang L."/>
            <person name="Zimmer A.D."/>
            <person name="Zhu Q."/>
            <person name="Mitros T."/>
            <person name="Hellsten U."/>
            <person name="Loque D."/>
            <person name="Otillar R."/>
            <person name="Salamov A."/>
            <person name="Schmutz J."/>
            <person name="Shapiro H."/>
            <person name="Lindquist E."/>
            <person name="Lucas S."/>
            <person name="Rokhsar D."/>
            <person name="Grigoriev I.V."/>
        </authorList>
    </citation>
    <scope>NUCLEOTIDE SEQUENCE [LARGE SCALE GENOMIC DNA]</scope>
</reference>
<feature type="coiled-coil region" evidence="1">
    <location>
        <begin position="453"/>
        <end position="661"/>
    </location>
</feature>
<dbReference type="AlphaFoldDB" id="D8TCG0"/>
<evidence type="ECO:0000313" key="3">
    <source>
        <dbReference type="EMBL" id="EFJ05700.1"/>
    </source>
</evidence>
<feature type="compositionally biased region" description="Pro residues" evidence="2">
    <location>
        <begin position="1"/>
        <end position="11"/>
    </location>
</feature>
<protein>
    <submittedName>
        <fullName evidence="3">Uncharacterized protein</fullName>
    </submittedName>
</protein>
<feature type="region of interest" description="Disordered" evidence="2">
    <location>
        <begin position="1"/>
        <end position="31"/>
    </location>
</feature>
<keyword evidence="1" id="KW-0175">Coiled coil</keyword>
<dbReference type="HOGENOM" id="CLU_414143_0_0_1"/>
<dbReference type="Proteomes" id="UP000001514">
    <property type="component" value="Unassembled WGS sequence"/>
</dbReference>
<keyword evidence="4" id="KW-1185">Reference proteome</keyword>
<evidence type="ECO:0000256" key="1">
    <source>
        <dbReference type="SAM" id="Coils"/>
    </source>
</evidence>
<proteinExistence type="predicted"/>
<sequence>MPPKRPPPPPLAASAASDEEEDGAAKKKLRTRGVLVLPLPAAAPTLTATPPPSSSSSTSADVIGYAVAKNLKFRTYIAASYWLEQGCPRMDFLTTLGLHSLADVKWNVTCVSLVREFVANYNLKTNQTVVKGKRVCFTANLISQRFKLSYEGVLSFKRSFENSDQVMLFKEGAYQKDLGYRHDKLVDPSLAPIFSLIAEVIQLRVSSGYTSRNLVEIIAQGLQGFKVNWSEYMFQNILKELRRMKQKANNTVVFGAGPLITHIFDALQDQEVNPAEPLVVKSPVPTIAPVPRSYVLEVATAIPSAIQTSAERPVAIPISTCEKVDVKCALDAIDLNPSSVVTNVSSPKLARPATAPLFAPTVKSAFTAPVPPPPAPPPQLCPPPTPPPPSENSIGSPFTKMFYGINPKAKISSLLSEATKALGELYTEEEVQKRVNQMLNATTGQLNFERMIRERTEEDLKEARKLRDQYKTEVTIAHIKITQMEKSESQMKEALEKIERVKKDLEDDIESYGSMVMEHQEGLTKLQQECEAVTSKLHAVEDNFQDIKKQVEDARLRLTEKNELLRRARAEAAEANKQNQQSQREQMALQQQLEDLQGAVTLLRTEIAAKEVPYDEAIWEKIKETARKHTHEEYAKLVDTIANLQEQLDKHQARQTGDENDED</sequence>
<dbReference type="KEGG" id="smo:SELMODRAFT_449078"/>
<dbReference type="Gramene" id="EFJ05700">
    <property type="protein sequence ID" value="EFJ05700"/>
    <property type="gene ID" value="SELMODRAFT_449078"/>
</dbReference>
<feature type="compositionally biased region" description="Pro residues" evidence="2">
    <location>
        <begin position="369"/>
        <end position="390"/>
    </location>
</feature>
<accession>D8TCG0</accession>
<gene>
    <name evidence="3" type="ORF">SELMODRAFT_449078</name>
</gene>
<evidence type="ECO:0000313" key="4">
    <source>
        <dbReference type="Proteomes" id="UP000001514"/>
    </source>
</evidence>
<dbReference type="STRING" id="88036.D8TCG0"/>
<organism evidence="4">
    <name type="scientific">Selaginella moellendorffii</name>
    <name type="common">Spikemoss</name>
    <dbReference type="NCBI Taxonomy" id="88036"/>
    <lineage>
        <taxon>Eukaryota</taxon>
        <taxon>Viridiplantae</taxon>
        <taxon>Streptophyta</taxon>
        <taxon>Embryophyta</taxon>
        <taxon>Tracheophyta</taxon>
        <taxon>Lycopodiopsida</taxon>
        <taxon>Selaginellales</taxon>
        <taxon>Selaginellaceae</taxon>
        <taxon>Selaginella</taxon>
    </lineage>
</organism>
<evidence type="ECO:0000256" key="2">
    <source>
        <dbReference type="SAM" id="MobiDB-lite"/>
    </source>
</evidence>